<dbReference type="EMBL" id="QMAP01000018">
    <property type="protein sequence ID" value="RXI44410.1"/>
    <property type="molecule type" value="Genomic_DNA"/>
</dbReference>
<proteinExistence type="predicted"/>
<name>A0A4Q0VB20_CLOTA</name>
<accession>A0A4Q0VB20</accession>
<organism evidence="1 2">
    <name type="scientific">Clostridium tetani</name>
    <dbReference type="NCBI Taxonomy" id="1513"/>
    <lineage>
        <taxon>Bacteria</taxon>
        <taxon>Bacillati</taxon>
        <taxon>Bacillota</taxon>
        <taxon>Clostridia</taxon>
        <taxon>Eubacteriales</taxon>
        <taxon>Clostridiaceae</taxon>
        <taxon>Clostridium</taxon>
    </lineage>
</organism>
<dbReference type="Proteomes" id="UP000290921">
    <property type="component" value="Unassembled WGS sequence"/>
</dbReference>
<protein>
    <submittedName>
        <fullName evidence="1">DUF4250 domain-containing protein</fullName>
    </submittedName>
</protein>
<evidence type="ECO:0000313" key="2">
    <source>
        <dbReference type="Proteomes" id="UP000290921"/>
    </source>
</evidence>
<comment type="caution">
    <text evidence="1">The sequence shown here is derived from an EMBL/GenBank/DDBJ whole genome shotgun (WGS) entry which is preliminary data.</text>
</comment>
<dbReference type="InterPro" id="IPR025346">
    <property type="entry name" value="DUF4250"/>
</dbReference>
<evidence type="ECO:0000313" key="1">
    <source>
        <dbReference type="EMBL" id="RXI44410.1"/>
    </source>
</evidence>
<gene>
    <name evidence="1" type="ORF">DP130_13315</name>
</gene>
<dbReference type="Pfam" id="PF14056">
    <property type="entry name" value="DUF4250"/>
    <property type="match status" value="1"/>
</dbReference>
<dbReference type="AlphaFoldDB" id="A0A4Q0VB20"/>
<sequence>MRCFLLDKDSIINMDPNILLSLINTKLRDEFKDLKDLISTYDLDEKVIVEKLMNIGYKYNESKNQFL</sequence>
<reference evidence="1 2" key="1">
    <citation type="submission" date="2018-06" db="EMBL/GenBank/DDBJ databases">
        <title>Genome conservation of Clostridium tetani.</title>
        <authorList>
            <person name="Bruggemann H."/>
            <person name="Popoff M.R."/>
        </authorList>
    </citation>
    <scope>NUCLEOTIDE SEQUENCE [LARGE SCALE GENOMIC DNA]</scope>
    <source>
        <strain evidence="1 2">2017.061</strain>
    </source>
</reference>